<sequence>LSATYYHQERDCILNLDDRRRNPQLLKKQSGSTAVTYLAMTCRSDGTTAALAKASFNDHCERVTPMPSTTTTPAPRKRKMGANSDWCFLELSDYVLEGTALAIESNISHQECKCRCLTGESSKLKLMDKFGNDQLRYGESCQSFQYYFDSSTCLINKQNRFSNPENFNFVPSSKRHSYFEHKCATKGT</sequence>
<dbReference type="Gene3D" id="3.50.4.10">
    <property type="entry name" value="Hepatocyte Growth Factor"/>
    <property type="match status" value="1"/>
</dbReference>
<dbReference type="SMART" id="SM00473">
    <property type="entry name" value="PAN_AP"/>
    <property type="match status" value="1"/>
</dbReference>
<reference evidence="2" key="1">
    <citation type="submission" date="2017-02" db="UniProtKB">
        <authorList>
            <consortium name="WormBaseParasite"/>
        </authorList>
    </citation>
    <scope>IDENTIFICATION</scope>
</reference>
<evidence type="ECO:0000313" key="2">
    <source>
        <dbReference type="WBParaSite" id="NBR_0001144401-mRNA-1"/>
    </source>
</evidence>
<name>A0A0N4Y5X9_NIPBR</name>
<dbReference type="InterPro" id="IPR003609">
    <property type="entry name" value="Pan_app"/>
</dbReference>
<dbReference type="WBParaSite" id="NBR_0001144401-mRNA-1">
    <property type="protein sequence ID" value="NBR_0001144401-mRNA-1"/>
    <property type="gene ID" value="NBR_0001144401"/>
</dbReference>
<dbReference type="AlphaFoldDB" id="A0A0N4Y5X9"/>
<protein>
    <submittedName>
        <fullName evidence="2">Apple domain-containing protein</fullName>
    </submittedName>
</protein>
<feature type="domain" description="Apple" evidence="1">
    <location>
        <begin position="87"/>
        <end position="183"/>
    </location>
</feature>
<proteinExistence type="predicted"/>
<accession>A0A0N4Y5X9</accession>
<dbReference type="Pfam" id="PF00024">
    <property type="entry name" value="PAN_1"/>
    <property type="match status" value="1"/>
</dbReference>
<dbReference type="OMA" id="NDHCERV"/>
<organism evidence="2">
    <name type="scientific">Nippostrongylus brasiliensis</name>
    <name type="common">Rat hookworm</name>
    <dbReference type="NCBI Taxonomy" id="27835"/>
    <lineage>
        <taxon>Eukaryota</taxon>
        <taxon>Metazoa</taxon>
        <taxon>Ecdysozoa</taxon>
        <taxon>Nematoda</taxon>
        <taxon>Chromadorea</taxon>
        <taxon>Rhabditida</taxon>
        <taxon>Rhabditina</taxon>
        <taxon>Rhabditomorpha</taxon>
        <taxon>Strongyloidea</taxon>
        <taxon>Heligmosomidae</taxon>
        <taxon>Nippostrongylus</taxon>
    </lineage>
</organism>
<dbReference type="PROSITE" id="PS50948">
    <property type="entry name" value="PAN"/>
    <property type="match status" value="1"/>
</dbReference>
<evidence type="ECO:0000259" key="1">
    <source>
        <dbReference type="PROSITE" id="PS50948"/>
    </source>
</evidence>